<dbReference type="EMBL" id="GGEC01071823">
    <property type="protein sequence ID" value="MBX52307.1"/>
    <property type="molecule type" value="Transcribed_RNA"/>
</dbReference>
<sequence length="46" mass="5753">MPFMYWFTRHTLVNFPYAFWYAIVIIPLSFQKFSKLYYHSKFLLPV</sequence>
<evidence type="ECO:0000256" key="1">
    <source>
        <dbReference type="SAM" id="Phobius"/>
    </source>
</evidence>
<organism evidence="2">
    <name type="scientific">Rhizophora mucronata</name>
    <name type="common">Asiatic mangrove</name>
    <dbReference type="NCBI Taxonomy" id="61149"/>
    <lineage>
        <taxon>Eukaryota</taxon>
        <taxon>Viridiplantae</taxon>
        <taxon>Streptophyta</taxon>
        <taxon>Embryophyta</taxon>
        <taxon>Tracheophyta</taxon>
        <taxon>Spermatophyta</taxon>
        <taxon>Magnoliopsida</taxon>
        <taxon>eudicotyledons</taxon>
        <taxon>Gunneridae</taxon>
        <taxon>Pentapetalae</taxon>
        <taxon>rosids</taxon>
        <taxon>fabids</taxon>
        <taxon>Malpighiales</taxon>
        <taxon>Rhizophoraceae</taxon>
        <taxon>Rhizophora</taxon>
    </lineage>
</organism>
<keyword evidence="1" id="KW-0812">Transmembrane</keyword>
<accession>A0A2P2PC53</accession>
<keyword evidence="1" id="KW-1133">Transmembrane helix</keyword>
<protein>
    <submittedName>
        <fullName evidence="2">Uncharacterized protein</fullName>
    </submittedName>
</protein>
<proteinExistence type="predicted"/>
<dbReference type="AlphaFoldDB" id="A0A2P2PC53"/>
<feature type="transmembrane region" description="Helical" evidence="1">
    <location>
        <begin position="12"/>
        <end position="30"/>
    </location>
</feature>
<evidence type="ECO:0000313" key="2">
    <source>
        <dbReference type="EMBL" id="MBX52307.1"/>
    </source>
</evidence>
<keyword evidence="1" id="KW-0472">Membrane</keyword>
<reference evidence="2" key="1">
    <citation type="submission" date="2018-02" db="EMBL/GenBank/DDBJ databases">
        <title>Rhizophora mucronata_Transcriptome.</title>
        <authorList>
            <person name="Meera S.P."/>
            <person name="Sreeshan A."/>
            <person name="Augustine A."/>
        </authorList>
    </citation>
    <scope>NUCLEOTIDE SEQUENCE</scope>
    <source>
        <tissue evidence="2">Leaf</tissue>
    </source>
</reference>
<name>A0A2P2PC53_RHIMU</name>